<dbReference type="OrthoDB" id="25129at2759"/>
<proteinExistence type="predicted"/>
<dbReference type="InterPro" id="IPR011009">
    <property type="entry name" value="Kinase-like_dom_sf"/>
</dbReference>
<gene>
    <name evidence="1" type="ORF">CDV36_010233</name>
</gene>
<accession>A0A3M2RXU4</accession>
<dbReference type="EMBL" id="NKUJ01000214">
    <property type="protein sequence ID" value="RMJ10136.1"/>
    <property type="molecule type" value="Genomic_DNA"/>
</dbReference>
<reference evidence="1 2" key="1">
    <citation type="submission" date="2017-06" db="EMBL/GenBank/DDBJ databases">
        <title>Comparative genomic analysis of Ambrosia Fusariam Clade fungi.</title>
        <authorList>
            <person name="Stajich J.E."/>
            <person name="Carrillo J."/>
            <person name="Kijimoto T."/>
            <person name="Eskalen A."/>
            <person name="O'Donnell K."/>
            <person name="Kasson M."/>
        </authorList>
    </citation>
    <scope>NUCLEOTIDE SEQUENCE [LARGE SCALE GENOMIC DNA]</scope>
    <source>
        <strain evidence="1">UCR3666</strain>
    </source>
</reference>
<name>A0A3M2RXU4_9HYPO</name>
<keyword evidence="2" id="KW-1185">Reference proteome</keyword>
<organism evidence="1 2">
    <name type="scientific">Fusarium kuroshium</name>
    <dbReference type="NCBI Taxonomy" id="2010991"/>
    <lineage>
        <taxon>Eukaryota</taxon>
        <taxon>Fungi</taxon>
        <taxon>Dikarya</taxon>
        <taxon>Ascomycota</taxon>
        <taxon>Pezizomycotina</taxon>
        <taxon>Sordariomycetes</taxon>
        <taxon>Hypocreomycetidae</taxon>
        <taxon>Hypocreales</taxon>
        <taxon>Nectriaceae</taxon>
        <taxon>Fusarium</taxon>
        <taxon>Fusarium solani species complex</taxon>
    </lineage>
</organism>
<evidence type="ECO:0008006" key="3">
    <source>
        <dbReference type="Google" id="ProtNLM"/>
    </source>
</evidence>
<dbReference type="Gene3D" id="3.30.200.20">
    <property type="entry name" value="Phosphorylase Kinase, domain 1"/>
    <property type="match status" value="1"/>
</dbReference>
<dbReference type="Proteomes" id="UP000277212">
    <property type="component" value="Unassembled WGS sequence"/>
</dbReference>
<evidence type="ECO:0000313" key="2">
    <source>
        <dbReference type="Proteomes" id="UP000277212"/>
    </source>
</evidence>
<evidence type="ECO:0000313" key="1">
    <source>
        <dbReference type="EMBL" id="RMJ10136.1"/>
    </source>
</evidence>
<protein>
    <recommendedName>
        <fullName evidence="3">Aminoglycoside phosphotransferase domain-containing protein</fullName>
    </recommendedName>
</protein>
<sequence length="427" mass="48557">MHQNSTFKLSWKNSKADDTMEADYGRYLSSLYAGTSWSVTRLSGGLVNTTLRATQTSPVQSNVPESVILKHAKPYVEVVGPEWVFSTKRQEVEAIFLDLFSEHGSLSYLRQEPYWNSPRCLHHREGKESDLGLSSSDQEASVLILSDLGNLVNIFDFLHQQSYQPWDEVHPKIEKLAYDLGRIFAAIHSPERVIRVQTSNPLAAAKLTHSLTRDIVRTAAIEPLQRRLASTPNAEKLFARVKEGFGAQEGAHPWSLAMGDLTQGSILMRDPSDDAEEEQDWTPTLVDWEFGQLNGRGVDGDLAQFLAHLHCELLSHPRTSALRRAVSAFSLRFCAGYAERAGLRMRRRADDETLRLMRWAFITHGREMVNQACESYKGNERFDEIFRVGVWYLERAGDNVEDFVKEANWKELEHEDGKMLQSLFEVL</sequence>
<dbReference type="SUPFAM" id="SSF56112">
    <property type="entry name" value="Protein kinase-like (PK-like)"/>
    <property type="match status" value="1"/>
</dbReference>
<comment type="caution">
    <text evidence="1">The sequence shown here is derived from an EMBL/GenBank/DDBJ whole genome shotgun (WGS) entry which is preliminary data.</text>
</comment>
<dbReference type="AlphaFoldDB" id="A0A3M2RXU4"/>